<evidence type="ECO:0000259" key="1">
    <source>
        <dbReference type="Pfam" id="PF14200"/>
    </source>
</evidence>
<proteinExistence type="predicted"/>
<keyword evidence="3" id="KW-1185">Reference proteome</keyword>
<gene>
    <name evidence="2" type="ORF">CLV25_102149</name>
</gene>
<protein>
    <submittedName>
        <fullName evidence="2">Ricin-type beta-trefoil lectin protein</fullName>
    </submittedName>
</protein>
<dbReference type="RefSeq" id="WP_131838249.1">
    <property type="nucleotide sequence ID" value="NZ_SLWB01000002.1"/>
</dbReference>
<dbReference type="Proteomes" id="UP000294830">
    <property type="component" value="Unassembled WGS sequence"/>
</dbReference>
<dbReference type="SUPFAM" id="SSF50370">
    <property type="entry name" value="Ricin B-like lectins"/>
    <property type="match status" value="1"/>
</dbReference>
<dbReference type="PROSITE" id="PS50231">
    <property type="entry name" value="RICIN_B_LECTIN"/>
    <property type="match status" value="1"/>
</dbReference>
<dbReference type="OrthoDB" id="66275at2"/>
<keyword evidence="2" id="KW-0430">Lectin</keyword>
<feature type="domain" description="Ricin B lectin" evidence="1">
    <location>
        <begin position="36"/>
        <end position="105"/>
    </location>
</feature>
<dbReference type="Gene3D" id="2.80.10.50">
    <property type="match status" value="1"/>
</dbReference>
<dbReference type="InterPro" id="IPR035992">
    <property type="entry name" value="Ricin_B-like_lectins"/>
</dbReference>
<organism evidence="2 3">
    <name type="scientific">Acetobacteroides hydrogenigenes</name>
    <dbReference type="NCBI Taxonomy" id="979970"/>
    <lineage>
        <taxon>Bacteria</taxon>
        <taxon>Pseudomonadati</taxon>
        <taxon>Bacteroidota</taxon>
        <taxon>Bacteroidia</taxon>
        <taxon>Bacteroidales</taxon>
        <taxon>Rikenellaceae</taxon>
        <taxon>Acetobacteroides</taxon>
    </lineage>
</organism>
<evidence type="ECO:0000313" key="2">
    <source>
        <dbReference type="EMBL" id="TCN72186.1"/>
    </source>
</evidence>
<evidence type="ECO:0000313" key="3">
    <source>
        <dbReference type="Proteomes" id="UP000294830"/>
    </source>
</evidence>
<sequence>MIIQESYFKITNRSIGSVLDCEEEVVCANERSGRSSQRWLFEKVEDDYYRIVQNFTQLVLEGNARGDVYTRQWNGSDNQKWSIDNVGDSYCCIVHKATGRVLDACFSGRVHNIYWNGAYCQQWKLESVAELMLTSPREIQRPEVNASR</sequence>
<accession>A0A4R2EWI1</accession>
<dbReference type="GO" id="GO:0030246">
    <property type="term" value="F:carbohydrate binding"/>
    <property type="evidence" value="ECO:0007669"/>
    <property type="project" value="UniProtKB-KW"/>
</dbReference>
<dbReference type="InterPro" id="IPR000772">
    <property type="entry name" value="Ricin_B_lectin"/>
</dbReference>
<dbReference type="CDD" id="cd00161">
    <property type="entry name" value="beta-trefoil_Ricin-like"/>
    <property type="match status" value="1"/>
</dbReference>
<name>A0A4R2EWI1_9BACT</name>
<dbReference type="Pfam" id="PF14200">
    <property type="entry name" value="RicinB_lectin_2"/>
    <property type="match status" value="1"/>
</dbReference>
<reference evidence="2 3" key="1">
    <citation type="submission" date="2019-03" db="EMBL/GenBank/DDBJ databases">
        <title>Genomic Encyclopedia of Archaeal and Bacterial Type Strains, Phase II (KMG-II): from individual species to whole genera.</title>
        <authorList>
            <person name="Goeker M."/>
        </authorList>
    </citation>
    <scope>NUCLEOTIDE SEQUENCE [LARGE SCALE GENOMIC DNA]</scope>
    <source>
        <strain evidence="2 3">RL-C</strain>
    </source>
</reference>
<comment type="caution">
    <text evidence="2">The sequence shown here is derived from an EMBL/GenBank/DDBJ whole genome shotgun (WGS) entry which is preliminary data.</text>
</comment>
<dbReference type="AlphaFoldDB" id="A0A4R2EWI1"/>
<dbReference type="EMBL" id="SLWB01000002">
    <property type="protein sequence ID" value="TCN72186.1"/>
    <property type="molecule type" value="Genomic_DNA"/>
</dbReference>